<dbReference type="Pfam" id="PF19306">
    <property type="entry name" value="WHD_Lhr"/>
    <property type="match status" value="1"/>
</dbReference>
<dbReference type="GO" id="GO:0016887">
    <property type="term" value="F:ATP hydrolysis activity"/>
    <property type="evidence" value="ECO:0007669"/>
    <property type="project" value="TreeGrafter"/>
</dbReference>
<keyword evidence="6" id="KW-0238">DNA-binding</keyword>
<dbReference type="InterPro" id="IPR001650">
    <property type="entry name" value="Helicase_C-like"/>
</dbReference>
<keyword evidence="8" id="KW-0413">Isomerase</keyword>
<keyword evidence="3" id="KW-0378">Hydrolase</keyword>
<dbReference type="InterPro" id="IPR014001">
    <property type="entry name" value="Helicase_ATP-bd"/>
</dbReference>
<dbReference type="Pfam" id="PF00271">
    <property type="entry name" value="Helicase_C"/>
    <property type="match status" value="1"/>
</dbReference>
<dbReference type="GeneID" id="1458326"/>
<dbReference type="PROSITE" id="PS51194">
    <property type="entry name" value="HELICASE_CTER"/>
    <property type="match status" value="1"/>
</dbReference>
<dbReference type="Pfam" id="PF08494">
    <property type="entry name" value="DEAD_assoc"/>
    <property type="match status" value="1"/>
</dbReference>
<feature type="domain" description="Helicase ATP-binding" evidence="10">
    <location>
        <begin position="28"/>
        <end position="205"/>
    </location>
</feature>
<dbReference type="InterPro" id="IPR013701">
    <property type="entry name" value="Lhr-like_DEAD/DEAH_assoc"/>
</dbReference>
<dbReference type="GO" id="GO:0140097">
    <property type="term" value="F:catalytic activity, acting on DNA"/>
    <property type="evidence" value="ECO:0007669"/>
    <property type="project" value="UniProtKB-ARBA"/>
</dbReference>
<proteinExistence type="inferred from homology"/>
<protein>
    <submittedName>
        <fullName evidence="12">DEAD/DEAH box helicase</fullName>
    </submittedName>
</protein>
<evidence type="ECO:0000256" key="6">
    <source>
        <dbReference type="ARBA" id="ARBA00023125"/>
    </source>
</evidence>
<evidence type="ECO:0000256" key="4">
    <source>
        <dbReference type="ARBA" id="ARBA00022806"/>
    </source>
</evidence>
<dbReference type="SMART" id="SM00490">
    <property type="entry name" value="HELICc"/>
    <property type="match status" value="1"/>
</dbReference>
<dbReference type="PANTHER" id="PTHR47962:SF5">
    <property type="entry name" value="ATP-DEPENDENT HELICASE LHR-RELATED"/>
    <property type="match status" value="1"/>
</dbReference>
<dbReference type="SUPFAM" id="SSF52540">
    <property type="entry name" value="P-loop containing nucleoside triphosphate hydrolases"/>
    <property type="match status" value="2"/>
</dbReference>
<dbReference type="InterPro" id="IPR045628">
    <property type="entry name" value="Lhr_WH_dom"/>
</dbReference>
<evidence type="ECO:0000256" key="3">
    <source>
        <dbReference type="ARBA" id="ARBA00022801"/>
    </source>
</evidence>
<sequence length="911" mass="104449">MISVSHDFVNKLRELGYTSLTPIQKVAIPIILKGKNTLVIAPTGYGKTEAAVFPVFYKIYTENSVPVSALYITPLRALNRDIELRLKKIGEKLGIKVRVRHGDSTESERRRVLLDPPQLLLTTPETLLYLVINEKYRKLFENLKWIIIDELQEMLDEKRGYELLIVLERLKRISKNRIQFIGLSATIGNIEIAKKYLGEEVEVAKIDTRKDIDISLTIPELKKEYVDLSVKLGLNPEIIARFKKIEEIVKNEKPVLIFTNVRETTEFLANELSKITQLKILTHHGSLSRDVRVEAEKDFREGNIDALVATSSLELGIDIGKINVVIQYMSPRQVIRLVQRIGRSGHSVNKLSKGYIIPSNDIYDILECKAIVDKLKEGYLEKPLIEYKPYDVIAHEIAGMVLEGYSNPKEIFDIIRSVFLFSDLTEEEFTEILDILESAKIIKREKDRISPSFRLWKYYYETNMIPDSLRDYLVIDHVTNSKIGTLDEEFISALDENTVFVLGGKLWKVVTIEDGKVYVEQAQLKSGILPSWFGESIPVEKEVALKVYEYINRIAKGEEIDLPKDTFNKLRDLVDNQLKRGYPLPSDKEILVEINHDLIVIHSAFGTRGNNTLGAIISALLSRLKGIKANYRSDSYHIAIATVIPIYKDDIIKIVNMINSLQEKDLEELLKIAIKESPQFKWKLLVEAERFGVIDKGKDIDISSTLLRPFIDTIVGEEAVKELIVKNYDLSILSNELRKVSWKILEVPSFSPLAKEFLDKLLVFRSSEDKPIMLEVYKRKLLSKEVKLICMVCGWNSNFNVSQVPPRCPKCGSVFLTVVDLQDNESIQIVKKAIKGEKLSKKELKKLEELKRISSFYSYYNKYVAIGLSAPGVGVTNISKALEKLREGEDKYYEALLDLERRFIRTRKYWH</sequence>
<evidence type="ECO:0000256" key="2">
    <source>
        <dbReference type="ARBA" id="ARBA00022763"/>
    </source>
</evidence>
<dbReference type="RefSeq" id="WP_010978365.1">
    <property type="nucleotide sequence ID" value="NZ_BAABQO010000021.1"/>
</dbReference>
<evidence type="ECO:0000313" key="13">
    <source>
        <dbReference type="Proteomes" id="UP000646844"/>
    </source>
</evidence>
<evidence type="ECO:0000256" key="8">
    <source>
        <dbReference type="ARBA" id="ARBA00023235"/>
    </source>
</evidence>
<keyword evidence="4 12" id="KW-0347">Helicase</keyword>
<comment type="similarity">
    <text evidence="9">Belongs to the Lhr helicase family. Lhr-Core subfamily.</text>
</comment>
<evidence type="ECO:0000259" key="10">
    <source>
        <dbReference type="PROSITE" id="PS51192"/>
    </source>
</evidence>
<dbReference type="InterPro" id="IPR011545">
    <property type="entry name" value="DEAD/DEAH_box_helicase_dom"/>
</dbReference>
<dbReference type="PIRSF" id="PIRSF037307">
    <property type="entry name" value="Lhr-like_helic_prd"/>
    <property type="match status" value="1"/>
</dbReference>
<feature type="domain" description="Helicase C-terminal" evidence="11">
    <location>
        <begin position="244"/>
        <end position="396"/>
    </location>
</feature>
<accession>A0A832T468</accession>
<dbReference type="PANTHER" id="PTHR47962">
    <property type="entry name" value="ATP-DEPENDENT HELICASE LHR-RELATED-RELATED"/>
    <property type="match status" value="1"/>
</dbReference>
<dbReference type="EMBL" id="DUJO01000051">
    <property type="protein sequence ID" value="HII74922.1"/>
    <property type="molecule type" value="Genomic_DNA"/>
</dbReference>
<gene>
    <name evidence="12" type="ORF">HA332_11235</name>
</gene>
<keyword evidence="2" id="KW-0227">DNA damage</keyword>
<dbReference type="GO" id="GO:0003677">
    <property type="term" value="F:DNA binding"/>
    <property type="evidence" value="ECO:0007669"/>
    <property type="project" value="UniProtKB-KW"/>
</dbReference>
<keyword evidence="7" id="KW-0234">DNA repair</keyword>
<evidence type="ECO:0000256" key="1">
    <source>
        <dbReference type="ARBA" id="ARBA00022741"/>
    </source>
</evidence>
<dbReference type="GO" id="GO:0004386">
    <property type="term" value="F:helicase activity"/>
    <property type="evidence" value="ECO:0007669"/>
    <property type="project" value="UniProtKB-KW"/>
</dbReference>
<evidence type="ECO:0000313" key="12">
    <source>
        <dbReference type="EMBL" id="HII74922.1"/>
    </source>
</evidence>
<evidence type="ECO:0000256" key="9">
    <source>
        <dbReference type="ARBA" id="ARBA00093467"/>
    </source>
</evidence>
<evidence type="ECO:0000256" key="5">
    <source>
        <dbReference type="ARBA" id="ARBA00022840"/>
    </source>
</evidence>
<reference evidence="12" key="1">
    <citation type="journal article" date="2020" name="bioRxiv">
        <title>A rank-normalized archaeal taxonomy based on genome phylogeny resolves widespread incomplete and uneven classifications.</title>
        <authorList>
            <person name="Rinke C."/>
            <person name="Chuvochina M."/>
            <person name="Mussig A.J."/>
            <person name="Chaumeil P.-A."/>
            <person name="Waite D.W."/>
            <person name="Whitman W.B."/>
            <person name="Parks D.H."/>
            <person name="Hugenholtz P."/>
        </authorList>
    </citation>
    <scope>NUCLEOTIDE SEQUENCE</scope>
    <source>
        <strain evidence="12">UBA8838</strain>
    </source>
</reference>
<dbReference type="GO" id="GO:0005524">
    <property type="term" value="F:ATP binding"/>
    <property type="evidence" value="ECO:0007669"/>
    <property type="project" value="UniProtKB-KW"/>
</dbReference>
<organism evidence="12 13">
    <name type="scientific">Sulfurisphaera tokodaii</name>
    <dbReference type="NCBI Taxonomy" id="111955"/>
    <lineage>
        <taxon>Archaea</taxon>
        <taxon>Thermoproteota</taxon>
        <taxon>Thermoprotei</taxon>
        <taxon>Sulfolobales</taxon>
        <taxon>Sulfolobaceae</taxon>
        <taxon>Sulfurisphaera</taxon>
    </lineage>
</organism>
<keyword evidence="5" id="KW-0067">ATP-binding</keyword>
<dbReference type="PROSITE" id="PS51192">
    <property type="entry name" value="HELICASE_ATP_BIND_1"/>
    <property type="match status" value="1"/>
</dbReference>
<dbReference type="Pfam" id="PF00270">
    <property type="entry name" value="DEAD"/>
    <property type="match status" value="1"/>
</dbReference>
<dbReference type="GO" id="GO:0006281">
    <property type="term" value="P:DNA repair"/>
    <property type="evidence" value="ECO:0007669"/>
    <property type="project" value="UniProtKB-KW"/>
</dbReference>
<evidence type="ECO:0000259" key="11">
    <source>
        <dbReference type="PROSITE" id="PS51194"/>
    </source>
</evidence>
<comment type="caution">
    <text evidence="12">The sequence shown here is derived from an EMBL/GenBank/DDBJ whole genome shotgun (WGS) entry which is preliminary data.</text>
</comment>
<dbReference type="InterPro" id="IPR017170">
    <property type="entry name" value="Lhr-like"/>
</dbReference>
<dbReference type="SMART" id="SM00487">
    <property type="entry name" value="DEXDc"/>
    <property type="match status" value="1"/>
</dbReference>
<keyword evidence="1" id="KW-0547">Nucleotide-binding</keyword>
<evidence type="ECO:0000256" key="7">
    <source>
        <dbReference type="ARBA" id="ARBA00023204"/>
    </source>
</evidence>
<name>A0A832T468_9CREN</name>
<dbReference type="OMA" id="YARTQSF"/>
<dbReference type="InterPro" id="IPR027417">
    <property type="entry name" value="P-loop_NTPase"/>
</dbReference>
<dbReference type="InterPro" id="IPR052511">
    <property type="entry name" value="ATP-dep_Helicase"/>
</dbReference>
<dbReference type="AlphaFoldDB" id="A0A832T468"/>
<dbReference type="Proteomes" id="UP000646844">
    <property type="component" value="Unassembled WGS sequence"/>
</dbReference>
<dbReference type="Gene3D" id="3.40.50.300">
    <property type="entry name" value="P-loop containing nucleotide triphosphate hydrolases"/>
    <property type="match status" value="2"/>
</dbReference>